<dbReference type="RefSeq" id="XP_013251609.1">
    <property type="nucleotide sequence ID" value="XM_013396155.1"/>
</dbReference>
<comment type="similarity">
    <text evidence="2">Belongs to the SLC43A transporter (TC 2.A.1.44) family.</text>
</comment>
<reference evidence="10" key="2">
    <citation type="submission" date="2013-10" db="EMBL/GenBank/DDBJ databases">
        <authorList>
            <person name="Aslett M."/>
        </authorList>
    </citation>
    <scope>NUCLEOTIDE SEQUENCE</scope>
    <source>
        <strain evidence="10">Houghton</strain>
    </source>
</reference>
<feature type="compositionally biased region" description="Low complexity" evidence="8">
    <location>
        <begin position="246"/>
        <end position="258"/>
    </location>
</feature>
<organism evidence="10 11">
    <name type="scientific">Eimeria acervulina</name>
    <name type="common">Coccidian parasite</name>
    <dbReference type="NCBI Taxonomy" id="5801"/>
    <lineage>
        <taxon>Eukaryota</taxon>
        <taxon>Sar</taxon>
        <taxon>Alveolata</taxon>
        <taxon>Apicomplexa</taxon>
        <taxon>Conoidasida</taxon>
        <taxon>Coccidia</taxon>
        <taxon>Eucoccidiorida</taxon>
        <taxon>Eimeriorina</taxon>
        <taxon>Eimeriidae</taxon>
        <taxon>Eimeria</taxon>
    </lineage>
</organism>
<dbReference type="PANTHER" id="PTHR20772">
    <property type="entry name" value="PROTEIN FMP42"/>
    <property type="match status" value="1"/>
</dbReference>
<accession>U6GF37</accession>
<keyword evidence="7 9" id="KW-0472">Membrane</keyword>
<evidence type="ECO:0000256" key="3">
    <source>
        <dbReference type="ARBA" id="ARBA00022448"/>
    </source>
</evidence>
<gene>
    <name evidence="10" type="ORF">EAH_00030340</name>
</gene>
<proteinExistence type="inferred from homology"/>
<protein>
    <submittedName>
        <fullName evidence="10">Major facilitator superfamily domain-containing protein, putative</fullName>
    </submittedName>
</protein>
<dbReference type="SUPFAM" id="SSF103473">
    <property type="entry name" value="MFS general substrate transporter"/>
    <property type="match status" value="1"/>
</dbReference>
<dbReference type="PANTHER" id="PTHR20772:SF2">
    <property type="entry name" value="PROTEIN FMP42"/>
    <property type="match status" value="1"/>
</dbReference>
<dbReference type="Gene3D" id="1.20.1250.20">
    <property type="entry name" value="MFS general substrate transporter like domains"/>
    <property type="match status" value="1"/>
</dbReference>
<feature type="transmembrane region" description="Helical" evidence="9">
    <location>
        <begin position="353"/>
        <end position="373"/>
    </location>
</feature>
<dbReference type="GeneID" id="25271104"/>
<feature type="transmembrane region" description="Helical" evidence="9">
    <location>
        <begin position="205"/>
        <end position="228"/>
    </location>
</feature>
<evidence type="ECO:0000256" key="5">
    <source>
        <dbReference type="ARBA" id="ARBA00022970"/>
    </source>
</evidence>
<dbReference type="GO" id="GO:0006865">
    <property type="term" value="P:amino acid transport"/>
    <property type="evidence" value="ECO:0007669"/>
    <property type="project" value="UniProtKB-KW"/>
</dbReference>
<reference evidence="10" key="1">
    <citation type="submission" date="2013-10" db="EMBL/GenBank/DDBJ databases">
        <title>Genomic analysis of the causative agents of coccidiosis in chickens.</title>
        <authorList>
            <person name="Reid A.J."/>
            <person name="Blake D."/>
            <person name="Billington K."/>
            <person name="Browne H."/>
            <person name="Dunn M."/>
            <person name="Hung S."/>
            <person name="Kawahara F."/>
            <person name="Miranda-Saavedra D."/>
            <person name="Mourier T."/>
            <person name="Nagra H."/>
            <person name="Otto T.D."/>
            <person name="Rawlings N."/>
            <person name="Sanchez A."/>
            <person name="Sanders M."/>
            <person name="Subramaniam C."/>
            <person name="Tay Y."/>
            <person name="Dear P."/>
            <person name="Doerig C."/>
            <person name="Gruber A."/>
            <person name="Parkinson J."/>
            <person name="Shirley M."/>
            <person name="Wan K.L."/>
            <person name="Berriman M."/>
            <person name="Tomley F."/>
            <person name="Pain A."/>
        </authorList>
    </citation>
    <scope>NUCLEOTIDE SEQUENCE</scope>
    <source>
        <strain evidence="10">Houghton</strain>
    </source>
</reference>
<keyword evidence="11" id="KW-1185">Reference proteome</keyword>
<feature type="transmembrane region" description="Helical" evidence="9">
    <location>
        <begin position="23"/>
        <end position="43"/>
    </location>
</feature>
<feature type="transmembrane region" description="Helical" evidence="9">
    <location>
        <begin position="446"/>
        <end position="468"/>
    </location>
</feature>
<evidence type="ECO:0000256" key="9">
    <source>
        <dbReference type="SAM" id="Phobius"/>
    </source>
</evidence>
<feature type="compositionally biased region" description="Basic and acidic residues" evidence="8">
    <location>
        <begin position="259"/>
        <end position="269"/>
    </location>
</feature>
<feature type="region of interest" description="Disordered" evidence="8">
    <location>
        <begin position="475"/>
        <end position="499"/>
    </location>
</feature>
<evidence type="ECO:0000256" key="8">
    <source>
        <dbReference type="SAM" id="MobiDB-lite"/>
    </source>
</evidence>
<sequence length="499" mass="54901">MEESKETCGGLKAWRLHVPLNRYLLLFLYLLVVLVRGCTYWGWNGIQEMLYKSGAYLWECDDPDAITELRIGNEKYVDCPARKQMLGGIFTTALGSNMLSSFLAGVILDAVGPKITMLFGIVMDIAGWLLLGFSGESFRAYYAAAFCIGVSADPGYLPLLSVSKLFPKNSSFVISIMGSVRSISFAIPVVMSAVFQSASFAPGDLWKMCVGYVGVGQGISLLVTLFFVPMASFKAPAITPAGGAGEEAAAGGELQQQDQEQREDSKEEGSVSTAAGASPQKDTRSFWQLLLDPKFLLLLPIFVCALVRSDFYAKSNKEQLLTSDGRDLYQLFAIFNILSFIPGPIFGRLVDKYGIILVLVLLNSAGVLMFLFLVFDRIACKGLSVFFFFVYTSFVLSNVYCFISINFPEHAFGKLTGLTSATGGVFVLISMLWYKKVLEFESPNNFIIVDGIMVAAGLLVYVLIFVLWRVSKKQREKPSKMEQQKTLPDPNEPSSTISV</sequence>
<evidence type="ECO:0000256" key="2">
    <source>
        <dbReference type="ARBA" id="ARBA00006595"/>
    </source>
</evidence>
<evidence type="ECO:0000256" key="6">
    <source>
        <dbReference type="ARBA" id="ARBA00022989"/>
    </source>
</evidence>
<feature type="transmembrane region" description="Helical" evidence="9">
    <location>
        <begin position="289"/>
        <end position="308"/>
    </location>
</feature>
<dbReference type="AlphaFoldDB" id="U6GF37"/>
<feature type="transmembrane region" description="Helical" evidence="9">
    <location>
        <begin position="385"/>
        <end position="403"/>
    </location>
</feature>
<feature type="transmembrane region" description="Helical" evidence="9">
    <location>
        <begin position="115"/>
        <end position="134"/>
    </location>
</feature>
<keyword evidence="3" id="KW-0813">Transport</keyword>
<evidence type="ECO:0000313" key="10">
    <source>
        <dbReference type="EMBL" id="CDI78137.1"/>
    </source>
</evidence>
<keyword evidence="6 9" id="KW-1133">Transmembrane helix</keyword>
<feature type="transmembrane region" description="Helical" evidence="9">
    <location>
        <begin position="172"/>
        <end position="193"/>
    </location>
</feature>
<name>U6GF37_EIMAC</name>
<dbReference type="Proteomes" id="UP000018050">
    <property type="component" value="Unassembled WGS sequence"/>
</dbReference>
<feature type="transmembrane region" description="Helical" evidence="9">
    <location>
        <begin position="85"/>
        <end position="108"/>
    </location>
</feature>
<dbReference type="GO" id="GO:0022857">
    <property type="term" value="F:transmembrane transporter activity"/>
    <property type="evidence" value="ECO:0007669"/>
    <property type="project" value="InterPro"/>
</dbReference>
<keyword evidence="4 9" id="KW-0812">Transmembrane</keyword>
<evidence type="ECO:0000256" key="7">
    <source>
        <dbReference type="ARBA" id="ARBA00023136"/>
    </source>
</evidence>
<feature type="transmembrane region" description="Helical" evidence="9">
    <location>
        <begin position="328"/>
        <end position="346"/>
    </location>
</feature>
<keyword evidence="5" id="KW-0029">Amino-acid transport</keyword>
<dbReference type="OrthoDB" id="330047at2759"/>
<dbReference type="InterPro" id="IPR036259">
    <property type="entry name" value="MFS_trans_sf"/>
</dbReference>
<dbReference type="InterPro" id="IPR052599">
    <property type="entry name" value="SLC43A_AATransporter"/>
</dbReference>
<evidence type="ECO:0000256" key="4">
    <source>
        <dbReference type="ARBA" id="ARBA00022692"/>
    </source>
</evidence>
<dbReference type="OMA" id="AFTSHFV"/>
<evidence type="ECO:0000256" key="1">
    <source>
        <dbReference type="ARBA" id="ARBA00004141"/>
    </source>
</evidence>
<dbReference type="GO" id="GO:0016020">
    <property type="term" value="C:membrane"/>
    <property type="evidence" value="ECO:0007669"/>
    <property type="project" value="UniProtKB-SubCell"/>
</dbReference>
<dbReference type="VEuPathDB" id="ToxoDB:EAH_00030340"/>
<comment type="subcellular location">
    <subcellularLocation>
        <location evidence="1">Membrane</location>
        <topology evidence="1">Multi-pass membrane protein</topology>
    </subcellularLocation>
</comment>
<evidence type="ECO:0000313" key="11">
    <source>
        <dbReference type="Proteomes" id="UP000018050"/>
    </source>
</evidence>
<dbReference type="EMBL" id="HG670821">
    <property type="protein sequence ID" value="CDI78137.1"/>
    <property type="molecule type" value="Genomic_DNA"/>
</dbReference>
<dbReference type="Pfam" id="PF07690">
    <property type="entry name" value="MFS_1"/>
    <property type="match status" value="1"/>
</dbReference>
<feature type="region of interest" description="Disordered" evidence="8">
    <location>
        <begin position="244"/>
        <end position="278"/>
    </location>
</feature>
<feature type="transmembrane region" description="Helical" evidence="9">
    <location>
        <begin position="415"/>
        <end position="434"/>
    </location>
</feature>
<dbReference type="InterPro" id="IPR011701">
    <property type="entry name" value="MFS"/>
</dbReference>